<evidence type="ECO:0000256" key="5">
    <source>
        <dbReference type="ARBA" id="ARBA00022857"/>
    </source>
</evidence>
<comment type="similarity">
    <text evidence="2">Belongs to the FAD-binding monooxygenase family.</text>
</comment>
<evidence type="ECO:0000256" key="6">
    <source>
        <dbReference type="ARBA" id="ARBA00023002"/>
    </source>
</evidence>
<keyword evidence="6" id="KW-0560">Oxidoreductase</keyword>
<comment type="cofactor">
    <cofactor evidence="1">
        <name>FAD</name>
        <dbReference type="ChEBI" id="CHEBI:57692"/>
    </cofactor>
</comment>
<sequence>MSTNTTTQTDGRELEIDAVVVGAGFGGVAMLNAFREAGLSVKAFEVGSDMGGIWYWNSYPGARVDSDLPLYQLSDERLWKDWSWKEKYPGYKEIKEYFRHADKKLDLSKDISFNTRVEAAQFDAETDRWIIRASDGSVVRARWLMLCTGIGAKPYIPAFKGLDSFKGKVHHTAGWPDGGLRDFKGKRVGIIGTGATAVQVIQEVGPIVDHLTVFQRTPNFALPMNQKVVDEKYQADLKEIYPSYFRRRFETFSGFHYDLDKRETLSVPHDERMMFWEDCWALGGFRFWIGNFADIFTNQEANDAAYAFWRKKVRERINDPEMQEKLAPTVPPHPFGVKRPSLEQSYYEVFNQPNVTLVDINKSPIDQVTEKGIKTQNGEEYEFDILIIATGYDMVTGGITRIDIRGTDGVSIGDKWKDGIATYLGLMSANYPNMFFTYGPQAPTAFCNGPSCTELQARWIINLVKHAQSEGLTRVVPEREAEQGWRELVLSLSSLGLWHKAKSWYMGANIPGKKVENMMFSGGVPLYGQKLQEEADSGYAHLEKSKTKA</sequence>
<keyword evidence="4" id="KW-0274">FAD</keyword>
<keyword evidence="5" id="KW-0521">NADP</keyword>
<dbReference type="EMBL" id="JBAHYK010000422">
    <property type="protein sequence ID" value="KAL0574176.1"/>
    <property type="molecule type" value="Genomic_DNA"/>
</dbReference>
<gene>
    <name evidence="8" type="ORF">V5O48_007785</name>
</gene>
<evidence type="ECO:0000256" key="7">
    <source>
        <dbReference type="ARBA" id="ARBA00023033"/>
    </source>
</evidence>
<evidence type="ECO:0008006" key="10">
    <source>
        <dbReference type="Google" id="ProtNLM"/>
    </source>
</evidence>
<evidence type="ECO:0000256" key="2">
    <source>
        <dbReference type="ARBA" id="ARBA00010139"/>
    </source>
</evidence>
<dbReference type="InterPro" id="IPR050775">
    <property type="entry name" value="FAD-binding_Monooxygenases"/>
</dbReference>
<dbReference type="Gene3D" id="3.50.50.60">
    <property type="entry name" value="FAD/NAD(P)-binding domain"/>
    <property type="match status" value="2"/>
</dbReference>
<dbReference type="SUPFAM" id="SSF51905">
    <property type="entry name" value="FAD/NAD(P)-binding domain"/>
    <property type="match status" value="2"/>
</dbReference>
<accession>A0ABR3FFV9</accession>
<evidence type="ECO:0000256" key="3">
    <source>
        <dbReference type="ARBA" id="ARBA00022630"/>
    </source>
</evidence>
<comment type="caution">
    <text evidence="8">The sequence shown here is derived from an EMBL/GenBank/DDBJ whole genome shotgun (WGS) entry which is preliminary data.</text>
</comment>
<dbReference type="PANTHER" id="PTHR43098:SF3">
    <property type="entry name" value="L-ORNITHINE N(5)-MONOOXYGENASE-RELATED"/>
    <property type="match status" value="1"/>
</dbReference>
<organism evidence="8 9">
    <name type="scientific">Marasmius crinis-equi</name>
    <dbReference type="NCBI Taxonomy" id="585013"/>
    <lineage>
        <taxon>Eukaryota</taxon>
        <taxon>Fungi</taxon>
        <taxon>Dikarya</taxon>
        <taxon>Basidiomycota</taxon>
        <taxon>Agaricomycotina</taxon>
        <taxon>Agaricomycetes</taxon>
        <taxon>Agaricomycetidae</taxon>
        <taxon>Agaricales</taxon>
        <taxon>Marasmiineae</taxon>
        <taxon>Marasmiaceae</taxon>
        <taxon>Marasmius</taxon>
    </lineage>
</organism>
<dbReference type="Pfam" id="PF00743">
    <property type="entry name" value="FMO-like"/>
    <property type="match status" value="1"/>
</dbReference>
<keyword evidence="3" id="KW-0285">Flavoprotein</keyword>
<dbReference type="Proteomes" id="UP001465976">
    <property type="component" value="Unassembled WGS sequence"/>
</dbReference>
<evidence type="ECO:0000313" key="9">
    <source>
        <dbReference type="Proteomes" id="UP001465976"/>
    </source>
</evidence>
<proteinExistence type="inferred from homology"/>
<reference evidence="8 9" key="1">
    <citation type="submission" date="2024-02" db="EMBL/GenBank/DDBJ databases">
        <title>A draft genome for the cacao thread blight pathogen Marasmius crinis-equi.</title>
        <authorList>
            <person name="Cohen S.P."/>
            <person name="Baruah I.K."/>
            <person name="Amoako-Attah I."/>
            <person name="Bukari Y."/>
            <person name="Meinhardt L.W."/>
            <person name="Bailey B.A."/>
        </authorList>
    </citation>
    <scope>NUCLEOTIDE SEQUENCE [LARGE SCALE GENOMIC DNA]</scope>
    <source>
        <strain evidence="8 9">GH-76</strain>
    </source>
</reference>
<keyword evidence="7" id="KW-0503">Monooxygenase</keyword>
<keyword evidence="9" id="KW-1185">Reference proteome</keyword>
<protein>
    <recommendedName>
        <fullName evidence="10">Cyclopentanone 1,2-monooxygenase</fullName>
    </recommendedName>
</protein>
<evidence type="ECO:0000256" key="1">
    <source>
        <dbReference type="ARBA" id="ARBA00001974"/>
    </source>
</evidence>
<dbReference type="InterPro" id="IPR036188">
    <property type="entry name" value="FAD/NAD-bd_sf"/>
</dbReference>
<dbReference type="InterPro" id="IPR020946">
    <property type="entry name" value="Flavin_mOase-like"/>
</dbReference>
<evidence type="ECO:0000313" key="8">
    <source>
        <dbReference type="EMBL" id="KAL0574176.1"/>
    </source>
</evidence>
<evidence type="ECO:0000256" key="4">
    <source>
        <dbReference type="ARBA" id="ARBA00022827"/>
    </source>
</evidence>
<name>A0ABR3FFV9_9AGAR</name>
<dbReference type="PANTHER" id="PTHR43098">
    <property type="entry name" value="L-ORNITHINE N(5)-MONOOXYGENASE-RELATED"/>
    <property type="match status" value="1"/>
</dbReference>